<feature type="region of interest" description="Disordered" evidence="2">
    <location>
        <begin position="318"/>
        <end position="351"/>
    </location>
</feature>
<protein>
    <recommendedName>
        <fullName evidence="3">14-3-3 domain-containing protein</fullName>
    </recommendedName>
</protein>
<dbReference type="AlphaFoldDB" id="A0ABD2Q437"/>
<feature type="region of interest" description="Disordered" evidence="2">
    <location>
        <begin position="422"/>
        <end position="455"/>
    </location>
</feature>
<feature type="compositionally biased region" description="Low complexity" evidence="2">
    <location>
        <begin position="146"/>
        <end position="157"/>
    </location>
</feature>
<feature type="region of interest" description="Disordered" evidence="2">
    <location>
        <begin position="56"/>
        <end position="113"/>
    </location>
</feature>
<dbReference type="Pfam" id="PF00244">
    <property type="entry name" value="14-3-3"/>
    <property type="match status" value="1"/>
</dbReference>
<evidence type="ECO:0000313" key="5">
    <source>
        <dbReference type="Proteomes" id="UP001626550"/>
    </source>
</evidence>
<evidence type="ECO:0000256" key="2">
    <source>
        <dbReference type="SAM" id="MobiDB-lite"/>
    </source>
</evidence>
<feature type="region of interest" description="Disordered" evidence="2">
    <location>
        <begin position="372"/>
        <end position="408"/>
    </location>
</feature>
<accession>A0ABD2Q437</accession>
<organism evidence="4 5">
    <name type="scientific">Cichlidogyrus casuarinus</name>
    <dbReference type="NCBI Taxonomy" id="1844966"/>
    <lineage>
        <taxon>Eukaryota</taxon>
        <taxon>Metazoa</taxon>
        <taxon>Spiralia</taxon>
        <taxon>Lophotrochozoa</taxon>
        <taxon>Platyhelminthes</taxon>
        <taxon>Monogenea</taxon>
        <taxon>Monopisthocotylea</taxon>
        <taxon>Dactylogyridea</taxon>
        <taxon>Ancyrocephalidae</taxon>
        <taxon>Cichlidogyrus</taxon>
    </lineage>
</organism>
<dbReference type="InterPro" id="IPR000308">
    <property type="entry name" value="14-3-3"/>
</dbReference>
<dbReference type="Gene3D" id="1.20.190.20">
    <property type="entry name" value="14-3-3 domain"/>
    <property type="match status" value="1"/>
</dbReference>
<dbReference type="InterPro" id="IPR036815">
    <property type="entry name" value="14-3-3_dom_sf"/>
</dbReference>
<comment type="caution">
    <text evidence="4">The sequence shown here is derived from an EMBL/GenBank/DDBJ whole genome shotgun (WGS) entry which is preliminary data.</text>
</comment>
<evidence type="ECO:0000259" key="3">
    <source>
        <dbReference type="SMART" id="SM00101"/>
    </source>
</evidence>
<feature type="region of interest" description="Disordered" evidence="2">
    <location>
        <begin position="134"/>
        <end position="163"/>
    </location>
</feature>
<proteinExistence type="inferred from homology"/>
<name>A0ABD2Q437_9PLAT</name>
<dbReference type="CDD" id="cd08774">
    <property type="entry name" value="14-3-3"/>
    <property type="match status" value="1"/>
</dbReference>
<dbReference type="PANTHER" id="PTHR18860">
    <property type="entry name" value="14-3-3 PROTEIN"/>
    <property type="match status" value="1"/>
</dbReference>
<dbReference type="PRINTS" id="PR00305">
    <property type="entry name" value="1433ZETA"/>
</dbReference>
<comment type="similarity">
    <text evidence="1">Belongs to the 14-3-3 family.</text>
</comment>
<feature type="region of interest" description="Disordered" evidence="2">
    <location>
        <begin position="721"/>
        <end position="746"/>
    </location>
</feature>
<feature type="compositionally biased region" description="Pro residues" evidence="2">
    <location>
        <begin position="134"/>
        <end position="145"/>
    </location>
</feature>
<dbReference type="Proteomes" id="UP001626550">
    <property type="component" value="Unassembled WGS sequence"/>
</dbReference>
<dbReference type="SMART" id="SM00101">
    <property type="entry name" value="14_3_3"/>
    <property type="match status" value="1"/>
</dbReference>
<sequence length="746" mass="85800">MSYPYGYPLSYPYPQYPAYYNPYFQPQFGYYYQPPQPYYPYAYPYPNFELETARVPDTGTRRHRSKPNKEEQVLQRRKSREELSRRVREDRTRHKSSRRYRSPDQRPVRAVSENRVIAQPVYFPTVYYPPFPPPPPPPPPLPEQLPPQQFYPQHYPHNSYYPSQIRPQPVLEVEKENEDSPSSSIKRRNTILKKNPQLKSYLEQQNSLVLEELNKSNFSSDAHCSEARPTLPAKATRNQVTQTEFVAVAVPAETESITKASEGATINEDSGNSFPEVIVEESEKIKEEEEEVVVQEIEEPKSEVKRKIILALIEDSRHSSTELDSGFKATESSSLSTPKSKRPSTLELNLNRDSLVEKDKLSPIESVSENKVTLATSQVEDDKSEGYSSQEEQATMGDDRSPAQGSGLSEDMLAHLNSIMAKNAGASTNKERRSRSSTKTFDRKRSKRKESDVDGQSVIKEGPIFDLDNGNWLKDDATVDNLILLARIAEKAHKYDDMAMAMRLRLEMDPELNNDERNLFAVAWKRVIDKYRDVLNELKEQINQFDPATMTFLKKYREKVYEEFEHICKVVIKCTKADDDDFGSAEGHVFFKKLRADYYRYLADGSIDDESKKQYEKTALRIYEEAFGSACQELSDAHAVRLGCAINYSIFLYDVVGKKSKAFKIAKDTFDTAMNSENMMKLSKDQVKDTTFVLQLLKDNIQLWAGENEMEGEMAGEYMLESGTEREYEKPSKRKGRQKPQSVGRK</sequence>
<evidence type="ECO:0000256" key="1">
    <source>
        <dbReference type="ARBA" id="ARBA00006141"/>
    </source>
</evidence>
<feature type="compositionally biased region" description="Basic residues" evidence="2">
    <location>
        <begin position="732"/>
        <end position="746"/>
    </location>
</feature>
<gene>
    <name evidence="4" type="ORF">Ciccas_007025</name>
</gene>
<feature type="compositionally biased region" description="Basic residues" evidence="2">
    <location>
        <begin position="432"/>
        <end position="448"/>
    </location>
</feature>
<feature type="compositionally biased region" description="Basic and acidic residues" evidence="2">
    <location>
        <begin position="67"/>
        <end position="92"/>
    </location>
</feature>
<feature type="region of interest" description="Disordered" evidence="2">
    <location>
        <begin position="172"/>
        <end position="191"/>
    </location>
</feature>
<feature type="domain" description="14-3-3" evidence="3">
    <location>
        <begin position="480"/>
        <end position="717"/>
    </location>
</feature>
<dbReference type="EMBL" id="JBJKFK010001021">
    <property type="protein sequence ID" value="KAL3314360.1"/>
    <property type="molecule type" value="Genomic_DNA"/>
</dbReference>
<dbReference type="SUPFAM" id="SSF48445">
    <property type="entry name" value="14-3-3 protein"/>
    <property type="match status" value="1"/>
</dbReference>
<dbReference type="InterPro" id="IPR023410">
    <property type="entry name" value="14-3-3_domain"/>
</dbReference>
<keyword evidence="5" id="KW-1185">Reference proteome</keyword>
<reference evidence="4 5" key="1">
    <citation type="submission" date="2024-11" db="EMBL/GenBank/DDBJ databases">
        <title>Adaptive evolution of stress response genes in parasites aligns with host niche diversity.</title>
        <authorList>
            <person name="Hahn C."/>
            <person name="Resl P."/>
        </authorList>
    </citation>
    <scope>NUCLEOTIDE SEQUENCE [LARGE SCALE GENOMIC DNA]</scope>
    <source>
        <strain evidence="4">EGGRZ-B1_66</strain>
        <tissue evidence="4">Body</tissue>
    </source>
</reference>
<evidence type="ECO:0000313" key="4">
    <source>
        <dbReference type="EMBL" id="KAL3314360.1"/>
    </source>
</evidence>